<gene>
    <name evidence="1" type="ORF">HPB49_014729</name>
</gene>
<evidence type="ECO:0000313" key="1">
    <source>
        <dbReference type="EMBL" id="KAH7953982.1"/>
    </source>
</evidence>
<comment type="caution">
    <text evidence="1">The sequence shown here is derived from an EMBL/GenBank/DDBJ whole genome shotgun (WGS) entry which is preliminary data.</text>
</comment>
<accession>A0ACB8CXQ0</accession>
<dbReference type="EMBL" id="CM023473">
    <property type="protein sequence ID" value="KAH7953982.1"/>
    <property type="molecule type" value="Genomic_DNA"/>
</dbReference>
<organism evidence="1 2">
    <name type="scientific">Dermacentor silvarum</name>
    <name type="common">Tick</name>
    <dbReference type="NCBI Taxonomy" id="543639"/>
    <lineage>
        <taxon>Eukaryota</taxon>
        <taxon>Metazoa</taxon>
        <taxon>Ecdysozoa</taxon>
        <taxon>Arthropoda</taxon>
        <taxon>Chelicerata</taxon>
        <taxon>Arachnida</taxon>
        <taxon>Acari</taxon>
        <taxon>Parasitiformes</taxon>
        <taxon>Ixodida</taxon>
        <taxon>Ixodoidea</taxon>
        <taxon>Ixodidae</taxon>
        <taxon>Rhipicephalinae</taxon>
        <taxon>Dermacentor</taxon>
    </lineage>
</organism>
<protein>
    <submittedName>
        <fullName evidence="1">Uncharacterized protein</fullName>
    </submittedName>
</protein>
<name>A0ACB8CXQ0_DERSI</name>
<dbReference type="Proteomes" id="UP000821865">
    <property type="component" value="Chromosome 4"/>
</dbReference>
<sequence>MYEPVIRFRQTRTTVKEPRNPDDSVSLAISVVRQGDCSATSVVRVYSRDGSATAGKDYQPLSQELTFRPLLNETVFTVQILYDEAKEHKEAFTLHLKEDANRIADVKDSKMIVYIEDVRFLPAVTFPSEPVVVSLRDYDDADEASPQPIHGYPLCCISSCNPKHPDYLRTGPICAKEGINDSFTEFHWKVAAPDDSFGLRDIKSKAFFAPIKAITLDSVYFSAGSRVQCATRAVNTDGDVGLEVYSAPVTVAADAGLCRPPRGRLRTSDPRAPNRIQITVLVPHRDGLLPAISTRPLSNLEFALSPSSLRVGLHRCSNLVDAPEAFTPLGFVTNATLDRRLDAEAAEPYQYSRQMRGESTLRFYKSLDLESCMWNWTAFYTLSELVSDCGGSINHDGQALNLVQSYVSMSVPLYVSYALHSTAALGGWQHSDMVTELKISFVYNTAILWDHGISTYLDSHLNGSIYPTQMRINDNGQLVVRFRTVSGFHGQYILESRELKKMSYVTSEEQPDLTFTLKLIRWDATYSEAQQEWEFVSDVAVKDYSGTYRIHLVPCTVREGARFSEPMRCTPQEPVPFELPIHFQQVSDPVPTRFSLDTQFHITRRRDLWLRRAEQQPIDRQAEADDIDVSFAPGDKIYGKIMVSPLQSLGHSFELFIEKCFLCTGFDGYIPRYDPDNEDYGCIAESANLRYVIKIIDKESPSSVSSQLHGALFNASLVSQSRDADLAAIGKDPGADGFHFLADPLFKKESAGGSKRFGKRHAPAGDWHQQQHYLSRRSVLVESIGKNGLGTNMHQIVLSDAQQSTWTYRSDGADDSPADLPWLVTPCVLVAALLIAIGIAIVVCRKRRSSASLTSSGNGAVTVCCSGSGKSRVCASGYAPNTEFAGTEV</sequence>
<keyword evidence="2" id="KW-1185">Reference proteome</keyword>
<reference evidence="1" key="1">
    <citation type="submission" date="2020-05" db="EMBL/GenBank/DDBJ databases">
        <title>Large-scale comparative analyses of tick genomes elucidate their genetic diversity and vector capacities.</title>
        <authorList>
            <person name="Jia N."/>
            <person name="Wang J."/>
            <person name="Shi W."/>
            <person name="Du L."/>
            <person name="Sun Y."/>
            <person name="Zhan W."/>
            <person name="Jiang J."/>
            <person name="Wang Q."/>
            <person name="Zhang B."/>
            <person name="Ji P."/>
            <person name="Sakyi L.B."/>
            <person name="Cui X."/>
            <person name="Yuan T."/>
            <person name="Jiang B."/>
            <person name="Yang W."/>
            <person name="Lam T.T.-Y."/>
            <person name="Chang Q."/>
            <person name="Ding S."/>
            <person name="Wang X."/>
            <person name="Zhu J."/>
            <person name="Ruan X."/>
            <person name="Zhao L."/>
            <person name="Wei J."/>
            <person name="Que T."/>
            <person name="Du C."/>
            <person name="Cheng J."/>
            <person name="Dai P."/>
            <person name="Han X."/>
            <person name="Huang E."/>
            <person name="Gao Y."/>
            <person name="Liu J."/>
            <person name="Shao H."/>
            <person name="Ye R."/>
            <person name="Li L."/>
            <person name="Wei W."/>
            <person name="Wang X."/>
            <person name="Wang C."/>
            <person name="Yang T."/>
            <person name="Huo Q."/>
            <person name="Li W."/>
            <person name="Guo W."/>
            <person name="Chen H."/>
            <person name="Zhou L."/>
            <person name="Ni X."/>
            <person name="Tian J."/>
            <person name="Zhou Y."/>
            <person name="Sheng Y."/>
            <person name="Liu T."/>
            <person name="Pan Y."/>
            <person name="Xia L."/>
            <person name="Li J."/>
            <person name="Zhao F."/>
            <person name="Cao W."/>
        </authorList>
    </citation>
    <scope>NUCLEOTIDE SEQUENCE</scope>
    <source>
        <strain evidence="1">Dsil-2018</strain>
    </source>
</reference>
<proteinExistence type="predicted"/>
<evidence type="ECO:0000313" key="2">
    <source>
        <dbReference type="Proteomes" id="UP000821865"/>
    </source>
</evidence>